<dbReference type="STRING" id="671143.DAMO_1253"/>
<dbReference type="AlphaFoldDB" id="D5MEY4"/>
<accession>D5MEY4</accession>
<sequence>MSRSTLKNFRKGLTHFLGTHSASRESERNNVITGCGCALFPSGQNYGDVLSRRNFSIPSPPLLEREQKRASPYLRSAALSGFGVNT</sequence>
<evidence type="ECO:0000313" key="1">
    <source>
        <dbReference type="EMBL" id="CBE68313.1"/>
    </source>
</evidence>
<gene>
    <name evidence="1" type="ORF">DAMO_1253</name>
</gene>
<proteinExistence type="predicted"/>
<evidence type="ECO:0000313" key="2">
    <source>
        <dbReference type="Proteomes" id="UP000006898"/>
    </source>
</evidence>
<dbReference type="HOGENOM" id="CLU_2492095_0_0_0"/>
<dbReference type="KEGG" id="mox:DAMO_1253"/>
<reference evidence="1 2" key="1">
    <citation type="journal article" date="2010" name="Nature">
        <title>Nitrite-driven anaerobic methane oxidation by oxygenic bacteria.</title>
        <authorList>
            <person name="Ettwig K.F."/>
            <person name="Butler M.K."/>
            <person name="Le Paslier D."/>
            <person name="Pelletier E."/>
            <person name="Mangenot S."/>
            <person name="Kuypers M.M.M."/>
            <person name="Schreiber F."/>
            <person name="Dutilh B.E."/>
            <person name="Zedelius J."/>
            <person name="de Beer D."/>
            <person name="Gloerich J."/>
            <person name="Wessels H.J.C.T."/>
            <person name="van Allen T."/>
            <person name="Luesken F."/>
            <person name="Wu M."/>
            <person name="van de Pas-Schoonen K.T."/>
            <person name="Op den Camp H.J.M."/>
            <person name="Janssen-Megens E.M."/>
            <person name="Francoijs K-J."/>
            <person name="Stunnenberg H."/>
            <person name="Weissenbach J."/>
            <person name="Jetten M.S.M."/>
            <person name="Strous M."/>
        </authorList>
    </citation>
    <scope>NUCLEOTIDE SEQUENCE [LARGE SCALE GENOMIC DNA]</scope>
</reference>
<dbReference type="EMBL" id="FP565575">
    <property type="protein sequence ID" value="CBE68313.1"/>
    <property type="molecule type" value="Genomic_DNA"/>
</dbReference>
<dbReference type="Proteomes" id="UP000006898">
    <property type="component" value="Chromosome"/>
</dbReference>
<organism evidence="1 2">
    <name type="scientific">Methylomirabilis oxygeniifera</name>
    <dbReference type="NCBI Taxonomy" id="671143"/>
    <lineage>
        <taxon>Bacteria</taxon>
        <taxon>Candidatus Methylomirabilota</taxon>
        <taxon>Candidatus Methylomirabilia</taxon>
        <taxon>Candidatus Methylomirabilales</taxon>
        <taxon>Candidatus Methylomirabilaceae</taxon>
        <taxon>Candidatus Methylomirabilis</taxon>
    </lineage>
</organism>
<protein>
    <submittedName>
        <fullName evidence="1">Uncharacterized protein</fullName>
    </submittedName>
</protein>
<name>D5MEY4_METO1</name>